<proteinExistence type="inferred from homology"/>
<dbReference type="GO" id="GO:0009097">
    <property type="term" value="P:isoleucine biosynthetic process"/>
    <property type="evidence" value="ECO:0007669"/>
    <property type="project" value="TreeGrafter"/>
</dbReference>
<evidence type="ECO:0000313" key="13">
    <source>
        <dbReference type="Proteomes" id="UP000285961"/>
    </source>
</evidence>
<dbReference type="EMBL" id="QZKI01000085">
    <property type="protein sequence ID" value="RJP69136.1"/>
    <property type="molecule type" value="Genomic_DNA"/>
</dbReference>
<organism evidence="12 13">
    <name type="scientific">Candidatus Abyssobacteria bacterium SURF_17</name>
    <dbReference type="NCBI Taxonomy" id="2093361"/>
    <lineage>
        <taxon>Bacteria</taxon>
        <taxon>Pseudomonadati</taxon>
        <taxon>Candidatus Hydrogenedentota</taxon>
        <taxon>Candidatus Abyssobacteria</taxon>
    </lineage>
</organism>
<evidence type="ECO:0000256" key="2">
    <source>
        <dbReference type="ARBA" id="ARBA00005517"/>
    </source>
</evidence>
<comment type="function">
    <text evidence="8">Catalyzes the gamma-elimination of phosphate from L-phosphohomoserine and the beta-addition of water to produce L-threonine.</text>
</comment>
<dbReference type="PANTHER" id="PTHR48078">
    <property type="entry name" value="THREONINE DEHYDRATASE, MITOCHONDRIAL-RELATED"/>
    <property type="match status" value="1"/>
</dbReference>
<evidence type="ECO:0000256" key="10">
    <source>
        <dbReference type="PIRSR" id="PIRSR038945-2"/>
    </source>
</evidence>
<protein>
    <recommendedName>
        <fullName evidence="3 7">Threonine synthase</fullName>
        <ecNumber evidence="7 8">4.2.3.1</ecNumber>
    </recommendedName>
</protein>
<dbReference type="AlphaFoldDB" id="A0A419EWS1"/>
<evidence type="ECO:0000256" key="9">
    <source>
        <dbReference type="PIRSR" id="PIRSR038945-1"/>
    </source>
</evidence>
<evidence type="ECO:0000256" key="7">
    <source>
        <dbReference type="NCBIfam" id="TIGR00260"/>
    </source>
</evidence>
<feature type="domain" description="Tryptophan synthase beta chain-like PALP" evidence="11">
    <location>
        <begin position="47"/>
        <end position="357"/>
    </location>
</feature>
<dbReference type="InterPro" id="IPR001926">
    <property type="entry name" value="TrpB-like_PALP"/>
</dbReference>
<dbReference type="GO" id="GO:0003941">
    <property type="term" value="F:L-serine ammonia-lyase activity"/>
    <property type="evidence" value="ECO:0007669"/>
    <property type="project" value="TreeGrafter"/>
</dbReference>
<dbReference type="GO" id="GO:0004795">
    <property type="term" value="F:threonine synthase activity"/>
    <property type="evidence" value="ECO:0007669"/>
    <property type="project" value="UniProtKB-UniRule"/>
</dbReference>
<keyword evidence="8" id="KW-0791">Threonine biosynthesis</keyword>
<name>A0A419EWS1_9BACT</name>
<reference evidence="12 13" key="1">
    <citation type="journal article" date="2017" name="ISME J.">
        <title>Energy and carbon metabolisms in a deep terrestrial subsurface fluid microbial community.</title>
        <authorList>
            <person name="Momper L."/>
            <person name="Jungbluth S.P."/>
            <person name="Lee M.D."/>
            <person name="Amend J.P."/>
        </authorList>
    </citation>
    <scope>NUCLEOTIDE SEQUENCE [LARGE SCALE GENOMIC DNA]</scope>
    <source>
        <strain evidence="12">SURF_17</strain>
    </source>
</reference>
<gene>
    <name evidence="12" type="primary">thrC</name>
    <name evidence="12" type="ORF">C4532_11220</name>
</gene>
<keyword evidence="4 8" id="KW-0663">Pyridoxal phosphate</keyword>
<comment type="pathway">
    <text evidence="8">Amino-acid biosynthesis; L-threonine biosynthesis; L-threonine from L-aspartate: step 5/5.</text>
</comment>
<dbReference type="InterPro" id="IPR004450">
    <property type="entry name" value="Thr_synthase-like"/>
</dbReference>
<feature type="modified residue" description="N6-(pyridoxal phosphate)lysine" evidence="10">
    <location>
        <position position="85"/>
    </location>
</feature>
<evidence type="ECO:0000256" key="4">
    <source>
        <dbReference type="ARBA" id="ARBA00022898"/>
    </source>
</evidence>
<dbReference type="SUPFAM" id="SSF53686">
    <property type="entry name" value="Tryptophan synthase beta subunit-like PLP-dependent enzymes"/>
    <property type="match status" value="1"/>
</dbReference>
<evidence type="ECO:0000256" key="6">
    <source>
        <dbReference type="ARBA" id="ARBA00049144"/>
    </source>
</evidence>
<dbReference type="InterPro" id="IPR026260">
    <property type="entry name" value="Thr_Synthase_bac/arc"/>
</dbReference>
<keyword evidence="5 8" id="KW-0456">Lyase</keyword>
<dbReference type="EC" id="4.2.3.1" evidence="7 8"/>
<comment type="cofactor">
    <cofactor evidence="1 8 9">
        <name>pyridoxal 5'-phosphate</name>
        <dbReference type="ChEBI" id="CHEBI:597326"/>
    </cofactor>
</comment>
<dbReference type="GO" id="GO:0006565">
    <property type="term" value="P:L-serine catabolic process"/>
    <property type="evidence" value="ECO:0007669"/>
    <property type="project" value="TreeGrafter"/>
</dbReference>
<dbReference type="GO" id="GO:0006567">
    <property type="term" value="P:L-threonine catabolic process"/>
    <property type="evidence" value="ECO:0007669"/>
    <property type="project" value="TreeGrafter"/>
</dbReference>
<dbReference type="Pfam" id="PF00291">
    <property type="entry name" value="PALP"/>
    <property type="match status" value="1"/>
</dbReference>
<dbReference type="InterPro" id="IPR036052">
    <property type="entry name" value="TrpB-like_PALP_sf"/>
</dbReference>
<evidence type="ECO:0000313" key="12">
    <source>
        <dbReference type="EMBL" id="RJP69136.1"/>
    </source>
</evidence>
<dbReference type="UniPathway" id="UPA00050">
    <property type="reaction ID" value="UER00065"/>
</dbReference>
<dbReference type="Proteomes" id="UP000285961">
    <property type="component" value="Unassembled WGS sequence"/>
</dbReference>
<dbReference type="CDD" id="cd01563">
    <property type="entry name" value="Thr-synth_1"/>
    <property type="match status" value="1"/>
</dbReference>
<accession>A0A419EWS1</accession>
<dbReference type="NCBIfam" id="TIGR00260">
    <property type="entry name" value="thrC"/>
    <property type="match status" value="1"/>
</dbReference>
<evidence type="ECO:0000256" key="3">
    <source>
        <dbReference type="ARBA" id="ARBA00018679"/>
    </source>
</evidence>
<feature type="binding site" evidence="9">
    <location>
        <position position="356"/>
    </location>
    <ligand>
        <name>pyridoxal 5'-phosphate</name>
        <dbReference type="ChEBI" id="CHEBI:597326"/>
    </ligand>
</feature>
<comment type="similarity">
    <text evidence="2 8">Belongs to the threonine synthase family.</text>
</comment>
<sequence>MFRCKTCNAPTVVAINMSDAPALGISPPFSMWRYSSLLPVEESKWIVSQGEGQTPLVESPTLARELTVTKLLLKNETLNPTGSFKDRQVSVGISKAREAAAHTIAVVSSGNVAAAAASYSAVAGMKCNIFAPSNAPEEKLVQARMYGATFYRVNTLSSSRIFELVADACTRNNWYLLSTAGLYNPYQVEGAKTIAYELFEQSDALPDWIVAPVGGGGLIGALWRGFAELRLLGKLETIPRIVGVQSSACTPLVKAIQKALTPAEVIAQPVSVGNTIAGAIADDILFDAYTALPAIRQTSGLAVSVSDEEMLEAEKLLARTTGIFAEPASASTIAAVKKLRASDIISESESICCIITGSGFKDMHSAKKLVQPPILIEPLEDAFMKLD</sequence>
<dbReference type="PIRSF" id="PIRSF038945">
    <property type="entry name" value="Thr_synthase"/>
    <property type="match status" value="1"/>
</dbReference>
<dbReference type="InterPro" id="IPR050147">
    <property type="entry name" value="Ser/Thr_Dehydratase"/>
</dbReference>
<evidence type="ECO:0000256" key="8">
    <source>
        <dbReference type="PIRNR" id="PIRNR038945"/>
    </source>
</evidence>
<dbReference type="GO" id="GO:0009088">
    <property type="term" value="P:threonine biosynthetic process"/>
    <property type="evidence" value="ECO:0007669"/>
    <property type="project" value="UniProtKB-UniRule"/>
</dbReference>
<comment type="catalytic activity">
    <reaction evidence="6 8">
        <text>O-phospho-L-homoserine + H2O = L-threonine + phosphate</text>
        <dbReference type="Rhea" id="RHEA:10840"/>
        <dbReference type="ChEBI" id="CHEBI:15377"/>
        <dbReference type="ChEBI" id="CHEBI:43474"/>
        <dbReference type="ChEBI" id="CHEBI:57590"/>
        <dbReference type="ChEBI" id="CHEBI:57926"/>
        <dbReference type="EC" id="4.2.3.1"/>
    </reaction>
</comment>
<keyword evidence="8" id="KW-0028">Amino-acid biosynthesis</keyword>
<evidence type="ECO:0000256" key="5">
    <source>
        <dbReference type="ARBA" id="ARBA00023239"/>
    </source>
</evidence>
<feature type="binding site" evidence="9">
    <location>
        <position position="111"/>
    </location>
    <ligand>
        <name>pyridoxal 5'-phosphate</name>
        <dbReference type="ChEBI" id="CHEBI:597326"/>
    </ligand>
</feature>
<comment type="caution">
    <text evidence="12">The sequence shown here is derived from an EMBL/GenBank/DDBJ whole genome shotgun (WGS) entry which is preliminary data.</text>
</comment>
<dbReference type="PANTHER" id="PTHR48078:SF6">
    <property type="entry name" value="L-THREONINE DEHYDRATASE CATABOLIC TDCB"/>
    <property type="match status" value="1"/>
</dbReference>
<evidence type="ECO:0000256" key="1">
    <source>
        <dbReference type="ARBA" id="ARBA00001933"/>
    </source>
</evidence>
<evidence type="ECO:0000259" key="11">
    <source>
        <dbReference type="Pfam" id="PF00291"/>
    </source>
</evidence>
<dbReference type="GO" id="GO:0004794">
    <property type="term" value="F:threonine deaminase activity"/>
    <property type="evidence" value="ECO:0007669"/>
    <property type="project" value="TreeGrafter"/>
</dbReference>
<dbReference type="Gene3D" id="3.40.50.1100">
    <property type="match status" value="2"/>
</dbReference>